<organism evidence="2 3">
    <name type="scientific">Cryobacterium lactosi</name>
    <dbReference type="NCBI Taxonomy" id="1259202"/>
    <lineage>
        <taxon>Bacteria</taxon>
        <taxon>Bacillati</taxon>
        <taxon>Actinomycetota</taxon>
        <taxon>Actinomycetes</taxon>
        <taxon>Micrococcales</taxon>
        <taxon>Microbacteriaceae</taxon>
        <taxon>Cryobacterium</taxon>
    </lineage>
</organism>
<feature type="transmembrane region" description="Helical" evidence="1">
    <location>
        <begin position="73"/>
        <end position="93"/>
    </location>
</feature>
<keyword evidence="1" id="KW-1133">Transmembrane helix</keyword>
<sequence length="483" mass="51487">MSESLTFWPTLTVFVGLTAWLLTTRFRQGRLVSPFSVSMLMLVAIFGARPLLMLSTSTYDFYGFDVVSGFEDAAIIGFVAVVCLAAGNLFGAIMGRQRAGVARTNPNRLNQPSEFEKPQPRLLPAVSAIAAVSVLGIWIIAMIVLGGGVAYIAVLFAGRSQAAGETLLNVPALVPALPVIAALVVALTRFRFERFIPYTARQSAVYWIVVALCIIPPSALGTRRFLIPSIVAALLGACGPGWTRTLRLRWLIGAAAAFIALAIFPFVRSAGSRTGDTSLVGAMGEYFSSEGIQGVLNSFFLSYDTEMFNYVAYLAPRLGDSLPYGFGRGTLGEALLAPIPANILPFQTWSNELLLQAFGGTCAQAVCPVPSVVGTLYYDLAFPGVVIGMLVLGLLCAGFESRLWASQGKMTGLLLLLAGFATVIVRGNPISQLWIAAQCWIVLLIVDWAVRRLAAAGSSPPVTQGVRTPHASAVRLDVGTKVE</sequence>
<protein>
    <submittedName>
        <fullName evidence="2">Oligosaccharide repeat unit polymerase</fullName>
    </submittedName>
</protein>
<feature type="transmembrane region" description="Helical" evidence="1">
    <location>
        <begin position="6"/>
        <end position="23"/>
    </location>
</feature>
<gene>
    <name evidence="2" type="ORF">E3T61_20365</name>
</gene>
<feature type="transmembrane region" description="Helical" evidence="1">
    <location>
        <begin position="226"/>
        <end position="243"/>
    </location>
</feature>
<feature type="transmembrane region" description="Helical" evidence="1">
    <location>
        <begin position="172"/>
        <end position="192"/>
    </location>
</feature>
<dbReference type="AlphaFoldDB" id="A0A4R9BGA6"/>
<keyword evidence="1" id="KW-0472">Membrane</keyword>
<dbReference type="RefSeq" id="WP_134642664.1">
    <property type="nucleotide sequence ID" value="NZ_SOHM01000047.1"/>
</dbReference>
<feature type="transmembrane region" description="Helical" evidence="1">
    <location>
        <begin position="250"/>
        <end position="267"/>
    </location>
</feature>
<dbReference type="OrthoDB" id="5140329at2"/>
<dbReference type="Proteomes" id="UP000298468">
    <property type="component" value="Unassembled WGS sequence"/>
</dbReference>
<feature type="transmembrane region" description="Helical" evidence="1">
    <location>
        <begin position="35"/>
        <end position="53"/>
    </location>
</feature>
<keyword evidence="1" id="KW-0812">Transmembrane</keyword>
<evidence type="ECO:0000313" key="3">
    <source>
        <dbReference type="Proteomes" id="UP000298468"/>
    </source>
</evidence>
<feature type="transmembrane region" description="Helical" evidence="1">
    <location>
        <begin position="411"/>
        <end position="427"/>
    </location>
</feature>
<reference evidence="2 3" key="1">
    <citation type="submission" date="2019-03" db="EMBL/GenBank/DDBJ databases">
        <title>Genomics of glacier-inhabiting Cryobacterium strains.</title>
        <authorList>
            <person name="Liu Q."/>
            <person name="Xin Y.-H."/>
        </authorList>
    </citation>
    <scope>NUCLEOTIDE SEQUENCE [LARGE SCALE GENOMIC DNA]</scope>
    <source>
        <strain evidence="2 3">Sr59</strain>
    </source>
</reference>
<accession>A0A4R9BGA6</accession>
<feature type="transmembrane region" description="Helical" evidence="1">
    <location>
        <begin position="122"/>
        <end position="152"/>
    </location>
</feature>
<feature type="transmembrane region" description="Helical" evidence="1">
    <location>
        <begin position="204"/>
        <end position="220"/>
    </location>
</feature>
<name>A0A4R9BGA6_9MICO</name>
<evidence type="ECO:0000313" key="2">
    <source>
        <dbReference type="EMBL" id="TFD83906.1"/>
    </source>
</evidence>
<feature type="transmembrane region" description="Helical" evidence="1">
    <location>
        <begin position="380"/>
        <end position="399"/>
    </location>
</feature>
<keyword evidence="3" id="KW-1185">Reference proteome</keyword>
<comment type="caution">
    <text evidence="2">The sequence shown here is derived from an EMBL/GenBank/DDBJ whole genome shotgun (WGS) entry which is preliminary data.</text>
</comment>
<proteinExistence type="predicted"/>
<dbReference type="EMBL" id="SOHM01000047">
    <property type="protein sequence ID" value="TFD83906.1"/>
    <property type="molecule type" value="Genomic_DNA"/>
</dbReference>
<evidence type="ECO:0000256" key="1">
    <source>
        <dbReference type="SAM" id="Phobius"/>
    </source>
</evidence>